<proteinExistence type="predicted"/>
<evidence type="ECO:0000256" key="3">
    <source>
        <dbReference type="PROSITE-ProRule" id="PRU00023"/>
    </source>
</evidence>
<dbReference type="InterPro" id="IPR002110">
    <property type="entry name" value="Ankyrin_rpt"/>
</dbReference>
<dbReference type="VEuPathDB" id="TrichDB:TVAGG3_1075260"/>
<feature type="repeat" description="ANK" evidence="3">
    <location>
        <begin position="63"/>
        <end position="95"/>
    </location>
</feature>
<dbReference type="Gene3D" id="1.25.40.20">
    <property type="entry name" value="Ankyrin repeat-containing domain"/>
    <property type="match status" value="2"/>
</dbReference>
<reference evidence="4" key="2">
    <citation type="journal article" date="2007" name="Science">
        <title>Draft genome sequence of the sexually transmitted pathogen Trichomonas vaginalis.</title>
        <authorList>
            <person name="Carlton J.M."/>
            <person name="Hirt R.P."/>
            <person name="Silva J.C."/>
            <person name="Delcher A.L."/>
            <person name="Schatz M."/>
            <person name="Zhao Q."/>
            <person name="Wortman J.R."/>
            <person name="Bidwell S.L."/>
            <person name="Alsmark U.C.M."/>
            <person name="Besteiro S."/>
            <person name="Sicheritz-Ponten T."/>
            <person name="Noel C.J."/>
            <person name="Dacks J.B."/>
            <person name="Foster P.G."/>
            <person name="Simillion C."/>
            <person name="Van de Peer Y."/>
            <person name="Miranda-Saavedra D."/>
            <person name="Barton G.J."/>
            <person name="Westrop G.D."/>
            <person name="Mueller S."/>
            <person name="Dessi D."/>
            <person name="Fiori P.L."/>
            <person name="Ren Q."/>
            <person name="Paulsen I."/>
            <person name="Zhang H."/>
            <person name="Bastida-Corcuera F.D."/>
            <person name="Simoes-Barbosa A."/>
            <person name="Brown M.T."/>
            <person name="Hayes R.D."/>
            <person name="Mukherjee M."/>
            <person name="Okumura C.Y."/>
            <person name="Schneider R."/>
            <person name="Smith A.J."/>
            <person name="Vanacova S."/>
            <person name="Villalvazo M."/>
            <person name="Haas B.J."/>
            <person name="Pertea M."/>
            <person name="Feldblyum T.V."/>
            <person name="Utterback T.R."/>
            <person name="Shu C.L."/>
            <person name="Osoegawa K."/>
            <person name="de Jong P.J."/>
            <person name="Hrdy I."/>
            <person name="Horvathova L."/>
            <person name="Zubacova Z."/>
            <person name="Dolezal P."/>
            <person name="Malik S.B."/>
            <person name="Logsdon J.M. Jr."/>
            <person name="Henze K."/>
            <person name="Gupta A."/>
            <person name="Wang C.C."/>
            <person name="Dunne R.L."/>
            <person name="Upcroft J.A."/>
            <person name="Upcroft P."/>
            <person name="White O."/>
            <person name="Salzberg S.L."/>
            <person name="Tang P."/>
            <person name="Chiu C.-H."/>
            <person name="Lee Y.-S."/>
            <person name="Embley T.M."/>
            <person name="Coombs G.H."/>
            <person name="Mottram J.C."/>
            <person name="Tachezy J."/>
            <person name="Fraser-Liggett C.M."/>
            <person name="Johnson P.J."/>
        </authorList>
    </citation>
    <scope>NUCLEOTIDE SEQUENCE [LARGE SCALE GENOMIC DNA]</scope>
    <source>
        <strain evidence="4">G3</strain>
    </source>
</reference>
<dbReference type="RefSeq" id="XP_001323107.1">
    <property type="nucleotide sequence ID" value="XM_001323072.1"/>
</dbReference>
<feature type="repeat" description="ANK" evidence="3">
    <location>
        <begin position="449"/>
        <end position="481"/>
    </location>
</feature>
<dbReference type="Proteomes" id="UP000001542">
    <property type="component" value="Unassembled WGS sequence"/>
</dbReference>
<evidence type="ECO:0000256" key="1">
    <source>
        <dbReference type="ARBA" id="ARBA00022737"/>
    </source>
</evidence>
<keyword evidence="1" id="KW-0677">Repeat</keyword>
<evidence type="ECO:0000256" key="2">
    <source>
        <dbReference type="ARBA" id="ARBA00023043"/>
    </source>
</evidence>
<feature type="repeat" description="ANK" evidence="3">
    <location>
        <begin position="131"/>
        <end position="163"/>
    </location>
</feature>
<dbReference type="PANTHER" id="PTHR24123">
    <property type="entry name" value="ANKYRIN REPEAT-CONTAINING"/>
    <property type="match status" value="1"/>
</dbReference>
<feature type="repeat" description="ANK" evidence="3">
    <location>
        <begin position="482"/>
        <end position="514"/>
    </location>
</feature>
<gene>
    <name evidence="4" type="ORF">TVAG_012500</name>
</gene>
<reference evidence="4" key="1">
    <citation type="submission" date="2006-10" db="EMBL/GenBank/DDBJ databases">
        <authorList>
            <person name="Amadeo P."/>
            <person name="Zhao Q."/>
            <person name="Wortman J."/>
            <person name="Fraser-Liggett C."/>
            <person name="Carlton J."/>
        </authorList>
    </citation>
    <scope>NUCLEOTIDE SEQUENCE</scope>
    <source>
        <strain evidence="4">G3</strain>
    </source>
</reference>
<dbReference type="VEuPathDB" id="TrichDB:TVAG_012500"/>
<dbReference type="SUPFAM" id="SSF48403">
    <property type="entry name" value="Ankyrin repeat"/>
    <property type="match status" value="2"/>
</dbReference>
<name>A2E900_TRIV3</name>
<dbReference type="SMART" id="SM00248">
    <property type="entry name" value="ANK"/>
    <property type="match status" value="12"/>
</dbReference>
<dbReference type="InParanoid" id="A2E900"/>
<dbReference type="SMR" id="A2E900"/>
<dbReference type="OrthoDB" id="6768650at2759"/>
<dbReference type="PROSITE" id="PS50297">
    <property type="entry name" value="ANK_REP_REGION"/>
    <property type="match status" value="5"/>
</dbReference>
<dbReference type="eggNOG" id="KOG4177">
    <property type="taxonomic scope" value="Eukaryota"/>
</dbReference>
<feature type="repeat" description="ANK" evidence="3">
    <location>
        <begin position="350"/>
        <end position="382"/>
    </location>
</feature>
<dbReference type="AlphaFoldDB" id="A2E900"/>
<dbReference type="PANTHER" id="PTHR24123:SF33">
    <property type="entry name" value="PROTEIN HOS4"/>
    <property type="match status" value="1"/>
</dbReference>
<keyword evidence="5" id="KW-1185">Reference proteome</keyword>
<sequence length="604" mass="68603">MFLTCFESFNFKLLFDKIKRGKNFNFVDKENQTLLTAAASLGFDYFIKYFVSKGADINFSPPQGNNPIESAIINSKFSTFKLLIELGCDINYKNENGLTLIHTSAQSSNVDIIKYLIEEKNFDINLKNERNEYSPLLYAIIHNNYHVVEYLLSKGADYNQICNNLENPFQTAINKADFNILYLFKDLTIDYFPEVILFQAIQTLDENKIKFVIDKVVKNGRKELLNDIDSVLYAIINNLSYSINYLIDNDYFDVNQRDSTGLSALALSSICENTSLIKKLLSKNAIIKTNDLEIVISARKWKIVSLLVDHVSYISEENISLIYGPIYFKQTVLAKKILEKIKIDVNFSKNGEAPIFACIKTKNYEMAKLLIERGADLEITGDNNATPLQVCCIYNSHEILQLLIENHAKLNVIYENEYTPLMVCALSNAYNCIEVLANNKVNLEEKDENGLSAFFIACKNKSIGVMKKLLKYGANINTKSNKGATPLMVAAYANDTNICCYLLKNGADAKIVNDSGKSVLDFINMNKNTEMLGCLLKYRPNDAKVLLPGNFEEINYHYKDFKPQSLKIYDEKEMGEETKLPDVPEVSQIEIGSPVSKFNPDYFK</sequence>
<protein>
    <submittedName>
        <fullName evidence="4">Uncharacterized protein</fullName>
    </submittedName>
</protein>
<organism evidence="4 5">
    <name type="scientific">Trichomonas vaginalis (strain ATCC PRA-98 / G3)</name>
    <dbReference type="NCBI Taxonomy" id="412133"/>
    <lineage>
        <taxon>Eukaryota</taxon>
        <taxon>Metamonada</taxon>
        <taxon>Parabasalia</taxon>
        <taxon>Trichomonadida</taxon>
        <taxon>Trichomonadidae</taxon>
        <taxon>Trichomonas</taxon>
    </lineage>
</organism>
<dbReference type="PROSITE" id="PS50088">
    <property type="entry name" value="ANK_REPEAT"/>
    <property type="match status" value="5"/>
</dbReference>
<evidence type="ECO:0000313" key="5">
    <source>
        <dbReference type="Proteomes" id="UP000001542"/>
    </source>
</evidence>
<dbReference type="Pfam" id="PF12796">
    <property type="entry name" value="Ank_2"/>
    <property type="match status" value="3"/>
</dbReference>
<dbReference type="InterPro" id="IPR051165">
    <property type="entry name" value="Multifunctional_ANK_Repeat"/>
</dbReference>
<dbReference type="STRING" id="5722.A2E900"/>
<dbReference type="InterPro" id="IPR036770">
    <property type="entry name" value="Ankyrin_rpt-contain_sf"/>
</dbReference>
<accession>A2E900</accession>
<dbReference type="EMBL" id="DS113330">
    <property type="protein sequence ID" value="EAY10884.1"/>
    <property type="molecule type" value="Genomic_DNA"/>
</dbReference>
<dbReference type="KEGG" id="tva:4768821"/>
<evidence type="ECO:0000313" key="4">
    <source>
        <dbReference type="EMBL" id="EAY10884.1"/>
    </source>
</evidence>
<keyword evidence="2 3" id="KW-0040">ANK repeat</keyword>